<dbReference type="Pfam" id="PF13579">
    <property type="entry name" value="Glyco_trans_4_4"/>
    <property type="match status" value="1"/>
</dbReference>
<dbReference type="CDD" id="cd03801">
    <property type="entry name" value="GT4_PimA-like"/>
    <property type="match status" value="1"/>
</dbReference>
<name>A0ABP9NP55_9PSEU</name>
<accession>A0ABP9NP55</accession>
<organism evidence="4 5">
    <name type="scientific">Pseudonocardia adelaidensis</name>
    <dbReference type="NCBI Taxonomy" id="648754"/>
    <lineage>
        <taxon>Bacteria</taxon>
        <taxon>Bacillati</taxon>
        <taxon>Actinomycetota</taxon>
        <taxon>Actinomycetes</taxon>
        <taxon>Pseudonocardiales</taxon>
        <taxon>Pseudonocardiaceae</taxon>
        <taxon>Pseudonocardia</taxon>
    </lineage>
</organism>
<keyword evidence="2" id="KW-0808">Transferase</keyword>
<dbReference type="Proteomes" id="UP001500804">
    <property type="component" value="Unassembled WGS sequence"/>
</dbReference>
<proteinExistence type="predicted"/>
<dbReference type="Gene3D" id="3.40.50.2000">
    <property type="entry name" value="Glycogen Phosphorylase B"/>
    <property type="match status" value="2"/>
</dbReference>
<dbReference type="PANTHER" id="PTHR12526">
    <property type="entry name" value="GLYCOSYLTRANSFERASE"/>
    <property type="match status" value="1"/>
</dbReference>
<dbReference type="Pfam" id="PF13692">
    <property type="entry name" value="Glyco_trans_1_4"/>
    <property type="match status" value="1"/>
</dbReference>
<evidence type="ECO:0000256" key="2">
    <source>
        <dbReference type="ARBA" id="ARBA00022679"/>
    </source>
</evidence>
<evidence type="ECO:0000259" key="3">
    <source>
        <dbReference type="Pfam" id="PF13579"/>
    </source>
</evidence>
<dbReference type="RefSeq" id="WP_345607770.1">
    <property type="nucleotide sequence ID" value="NZ_BAABJO010000020.1"/>
</dbReference>
<keyword evidence="5" id="KW-1185">Reference proteome</keyword>
<gene>
    <name evidence="4" type="ORF">GCM10023320_50430</name>
</gene>
<feature type="domain" description="Glycosyltransferase subfamily 4-like N-terminal" evidence="3">
    <location>
        <begin position="14"/>
        <end position="174"/>
    </location>
</feature>
<reference evidence="5" key="1">
    <citation type="journal article" date="2019" name="Int. J. Syst. Evol. Microbiol.">
        <title>The Global Catalogue of Microorganisms (GCM) 10K type strain sequencing project: providing services to taxonomists for standard genome sequencing and annotation.</title>
        <authorList>
            <consortium name="The Broad Institute Genomics Platform"/>
            <consortium name="The Broad Institute Genome Sequencing Center for Infectious Disease"/>
            <person name="Wu L."/>
            <person name="Ma J."/>
        </authorList>
    </citation>
    <scope>NUCLEOTIDE SEQUENCE [LARGE SCALE GENOMIC DNA]</scope>
    <source>
        <strain evidence="5">JCM 18302</strain>
    </source>
</reference>
<dbReference type="PANTHER" id="PTHR12526:SF510">
    <property type="entry name" value="D-INOSITOL 3-PHOSPHATE GLYCOSYLTRANSFERASE"/>
    <property type="match status" value="1"/>
</dbReference>
<comment type="caution">
    <text evidence="4">The sequence shown here is derived from an EMBL/GenBank/DDBJ whole genome shotgun (WGS) entry which is preliminary data.</text>
</comment>
<evidence type="ECO:0000256" key="1">
    <source>
        <dbReference type="ARBA" id="ARBA00022676"/>
    </source>
</evidence>
<evidence type="ECO:0000313" key="4">
    <source>
        <dbReference type="EMBL" id="GAA5129617.1"/>
    </source>
</evidence>
<protein>
    <submittedName>
        <fullName evidence="4">Glycosyltransferase family 4 protein</fullName>
    </submittedName>
</protein>
<keyword evidence="1" id="KW-0328">Glycosyltransferase</keyword>
<sequence length="372" mass="40353">MRVTLIGPAFPWRGGIPLLTNELAHRLAAGGHTVRVRTWTRQGPARLLPAELHPLAAPEAEVYPTVREPLSWRNPRDWGRIGRRAAAESDVVVLVYYVPFQAPALAAIARAARRGARVVVICANAVPHEPRPGDRLLMSLLMRSADAVLVHTDAERDALLRLTDRPVAVAALPPHLPATGRSPAGPDHPPGRRVLFFGKVRHYKGVDVLLRALAHVPGVELGIVGEFYEDRARLAALVTELGLAERVHVTPEYLPAERIPELFAGFDALVLPYRTATASQLVALAHWHGLPVVATRVGNFPETVRDGVDGLLCAPDDVADLARALGSLYAPGRLAALRAGVRPADAEPIWRDYIGALWGLAGVYDRTRSVPE</sequence>
<dbReference type="InterPro" id="IPR028098">
    <property type="entry name" value="Glyco_trans_4-like_N"/>
</dbReference>
<dbReference type="EMBL" id="BAABJO010000020">
    <property type="protein sequence ID" value="GAA5129617.1"/>
    <property type="molecule type" value="Genomic_DNA"/>
</dbReference>
<dbReference type="SUPFAM" id="SSF53756">
    <property type="entry name" value="UDP-Glycosyltransferase/glycogen phosphorylase"/>
    <property type="match status" value="1"/>
</dbReference>
<evidence type="ECO:0000313" key="5">
    <source>
        <dbReference type="Proteomes" id="UP001500804"/>
    </source>
</evidence>